<accession>A0A382WCQ4</accession>
<sequence length="251" mass="29006">GRTPDHKSFLRSEPERGKEEMTKRKLSYFVEILINVADKWHTKRIRKFYGNQSIDLVIDVGSHKGEFIDLIVDDNTPIFSFEPQSSVREKLVKSTKSKNVIEYFDCALSTYEGNVELYLNELTSTTSTLPPNQSNWWIKFKRFILGRELVTGTESVRVSRLDKVLGNRLTQFNNILLKIDVEGAEGRVLLGAKGLFDNNRIKFVQIESANYSIYNSREEDPSIILSGYGFKVCKRFVFPLLNFTDIVFEKR</sequence>
<gene>
    <name evidence="2" type="ORF">METZ01_LOCUS408762</name>
</gene>
<dbReference type="PANTHER" id="PTHR36973">
    <property type="entry name" value="SLL1456 PROTEIN-RELATED"/>
    <property type="match status" value="1"/>
</dbReference>
<organism evidence="2">
    <name type="scientific">marine metagenome</name>
    <dbReference type="NCBI Taxonomy" id="408172"/>
    <lineage>
        <taxon>unclassified sequences</taxon>
        <taxon>metagenomes</taxon>
        <taxon>ecological metagenomes</taxon>
    </lineage>
</organism>
<reference evidence="2" key="1">
    <citation type="submission" date="2018-05" db="EMBL/GenBank/DDBJ databases">
        <authorList>
            <person name="Lanie J.A."/>
            <person name="Ng W.-L."/>
            <person name="Kazmierczak K.M."/>
            <person name="Andrzejewski T.M."/>
            <person name="Davidsen T.M."/>
            <person name="Wayne K.J."/>
            <person name="Tettelin H."/>
            <person name="Glass J.I."/>
            <person name="Rusch D."/>
            <person name="Podicherti R."/>
            <person name="Tsui H.-C.T."/>
            <person name="Winkler M.E."/>
        </authorList>
    </citation>
    <scope>NUCLEOTIDE SEQUENCE</scope>
</reference>
<feature type="domain" description="Methyltransferase FkbM" evidence="1">
    <location>
        <begin position="59"/>
        <end position="211"/>
    </location>
</feature>
<protein>
    <recommendedName>
        <fullName evidence="1">Methyltransferase FkbM domain-containing protein</fullName>
    </recommendedName>
</protein>
<proteinExistence type="predicted"/>
<dbReference type="InterPro" id="IPR029063">
    <property type="entry name" value="SAM-dependent_MTases_sf"/>
</dbReference>
<dbReference type="PANTHER" id="PTHR36973:SF4">
    <property type="entry name" value="NODULATION PROTEIN"/>
    <property type="match status" value="1"/>
</dbReference>
<dbReference type="Gene3D" id="3.40.50.150">
    <property type="entry name" value="Vaccinia Virus protein VP39"/>
    <property type="match status" value="1"/>
</dbReference>
<dbReference type="SUPFAM" id="SSF53335">
    <property type="entry name" value="S-adenosyl-L-methionine-dependent methyltransferases"/>
    <property type="match status" value="1"/>
</dbReference>
<dbReference type="GO" id="GO:0008171">
    <property type="term" value="F:O-methyltransferase activity"/>
    <property type="evidence" value="ECO:0007669"/>
    <property type="project" value="TreeGrafter"/>
</dbReference>
<dbReference type="NCBIfam" id="TIGR01444">
    <property type="entry name" value="fkbM_fam"/>
    <property type="match status" value="1"/>
</dbReference>
<evidence type="ECO:0000313" key="2">
    <source>
        <dbReference type="EMBL" id="SVD55908.1"/>
    </source>
</evidence>
<feature type="non-terminal residue" evidence="2">
    <location>
        <position position="1"/>
    </location>
</feature>
<evidence type="ECO:0000259" key="1">
    <source>
        <dbReference type="Pfam" id="PF05050"/>
    </source>
</evidence>
<dbReference type="InterPro" id="IPR053188">
    <property type="entry name" value="FkbM_Methyltransferase"/>
</dbReference>
<name>A0A382WCQ4_9ZZZZ</name>
<dbReference type="EMBL" id="UINC01158390">
    <property type="protein sequence ID" value="SVD55908.1"/>
    <property type="molecule type" value="Genomic_DNA"/>
</dbReference>
<dbReference type="Pfam" id="PF05050">
    <property type="entry name" value="Methyltransf_21"/>
    <property type="match status" value="1"/>
</dbReference>
<dbReference type="AlphaFoldDB" id="A0A382WCQ4"/>
<dbReference type="InterPro" id="IPR006342">
    <property type="entry name" value="FkbM_mtfrase"/>
</dbReference>